<feature type="domain" description="Disease resistance R13L4/SHOC-2-like LRR" evidence="2">
    <location>
        <begin position="201"/>
        <end position="433"/>
    </location>
</feature>
<dbReference type="InterPro" id="IPR055414">
    <property type="entry name" value="LRR_R13L4/SHOC2-like"/>
</dbReference>
<evidence type="ECO:0000259" key="2">
    <source>
        <dbReference type="Pfam" id="PF23598"/>
    </source>
</evidence>
<protein>
    <recommendedName>
        <fullName evidence="2">Disease resistance R13L4/SHOC-2-like LRR domain-containing protein</fullName>
    </recommendedName>
</protein>
<dbReference type="Proteomes" id="UP000019116">
    <property type="component" value="Chromosome 2B"/>
</dbReference>
<dbReference type="AlphaFoldDB" id="A0A3B6CF59"/>
<evidence type="ECO:0000313" key="4">
    <source>
        <dbReference type="Proteomes" id="UP000019116"/>
    </source>
</evidence>
<dbReference type="Gene3D" id="3.80.10.10">
    <property type="entry name" value="Ribonuclease Inhibitor"/>
    <property type="match status" value="1"/>
</dbReference>
<evidence type="ECO:0000256" key="1">
    <source>
        <dbReference type="ARBA" id="ARBA00022737"/>
    </source>
</evidence>
<dbReference type="OrthoDB" id="689900at2759"/>
<dbReference type="EnsemblPlants" id="TraesCS2B02G552600.1">
    <property type="protein sequence ID" value="TraesCS2B02G552600.1.cds1"/>
    <property type="gene ID" value="TraesCS2B02G552600"/>
</dbReference>
<dbReference type="InterPro" id="IPR032675">
    <property type="entry name" value="LRR_dom_sf"/>
</dbReference>
<organism evidence="3">
    <name type="scientific">Triticum aestivum</name>
    <name type="common">Wheat</name>
    <dbReference type="NCBI Taxonomy" id="4565"/>
    <lineage>
        <taxon>Eukaryota</taxon>
        <taxon>Viridiplantae</taxon>
        <taxon>Streptophyta</taxon>
        <taxon>Embryophyta</taxon>
        <taxon>Tracheophyta</taxon>
        <taxon>Spermatophyta</taxon>
        <taxon>Magnoliopsida</taxon>
        <taxon>Liliopsida</taxon>
        <taxon>Poales</taxon>
        <taxon>Poaceae</taxon>
        <taxon>BOP clade</taxon>
        <taxon>Pooideae</taxon>
        <taxon>Triticodae</taxon>
        <taxon>Triticeae</taxon>
        <taxon>Triticinae</taxon>
        <taxon>Triticum</taxon>
    </lineage>
</organism>
<keyword evidence="4" id="KW-1185">Reference proteome</keyword>
<sequence>MVLCRVNGFLRECICSQGMQENLVYELAGTCSLPQRTGRHLVILESWGRDRIVLESIDLSRLRSMTVFGEWKPFFISQSTKLLRVLDLEDAVGVTNDDVEQMVKLLPCLMFLSLRGCDQIFQLPRSLGDLRQLQTLDVTNTSIITLPASITKLQKLQYIRAGAAATASQGPTATTGNDQTPQAIVPVVSGFFIPDHPLRCVVPRGIGKLTALHTLGVVNIGASEGEAILKELKNLTQLRKLGVFGVSRKNSEAFSSAISSHVHLRSLSVWLEEESRGCLGDMSLPLENLLSLKLYGLRDRLPVLQVNQLSKLTKLHLKMNTLMDEAIESLGKLPKLCILRLCVNQPEYGQLRFHVFTDGLEELSYQKVKVLDIACRSSVHVNFGSEAMKKLELLTVECYYGSSYQFSGLGHLSQLKEVWLKGSYEEALKEQLQGQLASHPMEPVLKLEE</sequence>
<accession>A0A3B6CF59</accession>
<name>A0A3B6CF59_WHEAT</name>
<feature type="domain" description="Disease resistance R13L4/SHOC-2-like LRR" evidence="2">
    <location>
        <begin position="62"/>
        <end position="163"/>
    </location>
</feature>
<dbReference type="Pfam" id="PF23598">
    <property type="entry name" value="LRR_14"/>
    <property type="match status" value="2"/>
</dbReference>
<dbReference type="OMA" id="RIVWCEV"/>
<dbReference type="SMR" id="A0A3B6CF59"/>
<dbReference type="Gramene" id="TraesCS2B02G552600.1">
    <property type="protein sequence ID" value="TraesCS2B02G552600.1.cds1"/>
    <property type="gene ID" value="TraesCS2B02G552600"/>
</dbReference>
<reference evidence="3" key="1">
    <citation type="submission" date="2018-08" db="EMBL/GenBank/DDBJ databases">
        <authorList>
            <person name="Rossello M."/>
        </authorList>
    </citation>
    <scope>NUCLEOTIDE SEQUENCE [LARGE SCALE GENOMIC DNA]</scope>
    <source>
        <strain evidence="3">cv. Chinese Spring</strain>
    </source>
</reference>
<dbReference type="PANTHER" id="PTHR47186">
    <property type="entry name" value="LEUCINE-RICH REPEAT-CONTAINING PROTEIN 57"/>
    <property type="match status" value="1"/>
</dbReference>
<evidence type="ECO:0000313" key="3">
    <source>
        <dbReference type="EnsemblPlants" id="TraesCS2B02G552600.1.cds1"/>
    </source>
</evidence>
<dbReference type="PANTHER" id="PTHR47186:SF55">
    <property type="entry name" value="NB-ARC DOMAIN-CONTAINING PROTEIN"/>
    <property type="match status" value="1"/>
</dbReference>
<proteinExistence type="predicted"/>
<keyword evidence="1" id="KW-0677">Repeat</keyword>
<reference evidence="3" key="2">
    <citation type="submission" date="2018-10" db="UniProtKB">
        <authorList>
            <consortium name="EnsemblPlants"/>
        </authorList>
    </citation>
    <scope>IDENTIFICATION</scope>
</reference>
<dbReference type="SUPFAM" id="SSF52047">
    <property type="entry name" value="RNI-like"/>
    <property type="match status" value="1"/>
</dbReference>